<proteinExistence type="predicted"/>
<dbReference type="PANTHER" id="PTHR12526">
    <property type="entry name" value="GLYCOSYLTRANSFERASE"/>
    <property type="match status" value="1"/>
</dbReference>
<evidence type="ECO:0000313" key="3">
    <source>
        <dbReference type="Proteomes" id="UP000198517"/>
    </source>
</evidence>
<dbReference type="Proteomes" id="UP000198517">
    <property type="component" value="Unassembled WGS sequence"/>
</dbReference>
<dbReference type="PANTHER" id="PTHR12526:SF630">
    <property type="entry name" value="GLYCOSYLTRANSFERASE"/>
    <property type="match status" value="1"/>
</dbReference>
<dbReference type="GO" id="GO:0016757">
    <property type="term" value="F:glycosyltransferase activity"/>
    <property type="evidence" value="ECO:0007669"/>
    <property type="project" value="InterPro"/>
</dbReference>
<evidence type="ECO:0000259" key="1">
    <source>
        <dbReference type="Pfam" id="PF00534"/>
    </source>
</evidence>
<protein>
    <submittedName>
        <fullName evidence="2">Glycosyltransferase involved in cell wall bisynthesis</fullName>
    </submittedName>
</protein>
<name>A0A1G7EBJ0_9FLAO</name>
<keyword evidence="3" id="KW-1185">Reference proteome</keyword>
<feature type="domain" description="Glycosyl transferase family 1" evidence="1">
    <location>
        <begin position="190"/>
        <end position="344"/>
    </location>
</feature>
<sequence length="371" mass="43315">MERVLSIKANYLAEKNNVTILTYRQYGAPVFFQFSPKVKMVHLDIEDPTFTLKEYGFFRRKKIYRSFIKEYKSRVEQFLKENPQDISISMGLGIEYTFLPQIKDKSKKIIEYHFNFNTTSFSCLKEKISIKNLKAKYNIYKLQKVVNKFDRIVVLTKEDAEEWKRYFDKVSYIGNPITIESIKEKPQLVNKKAIAVGRLAYQKGFDYLIDAWKIVAQEYPDWHLDIYGDGELKEDLQAQIKACNLEEIITIHPPTKEIEKEYHDHSIFILSSRFEGFVLALIEAMASGLPCVSFNCKHGPKQMINDGENGFLAEVGDVYQLAEKIKKLIGDSELRNNFSIEAIKSAQRFSLETIMKQWENLFLSLRNNNNV</sequence>
<keyword evidence="2" id="KW-0808">Transferase</keyword>
<dbReference type="Gene3D" id="3.40.50.2000">
    <property type="entry name" value="Glycogen Phosphorylase B"/>
    <property type="match status" value="2"/>
</dbReference>
<reference evidence="2 3" key="1">
    <citation type="submission" date="2016-10" db="EMBL/GenBank/DDBJ databases">
        <authorList>
            <person name="de Groot N.N."/>
        </authorList>
    </citation>
    <scope>NUCLEOTIDE SEQUENCE [LARGE SCALE GENOMIC DNA]</scope>
    <source>
        <strain evidence="2 3">DSM 24015</strain>
    </source>
</reference>
<dbReference type="InterPro" id="IPR001296">
    <property type="entry name" value="Glyco_trans_1"/>
</dbReference>
<dbReference type="STRING" id="1071918.SAMN05421544_1159"/>
<dbReference type="Pfam" id="PF00534">
    <property type="entry name" value="Glycos_transf_1"/>
    <property type="match status" value="1"/>
</dbReference>
<evidence type="ECO:0000313" key="2">
    <source>
        <dbReference type="EMBL" id="SDE60980.1"/>
    </source>
</evidence>
<dbReference type="SUPFAM" id="SSF53756">
    <property type="entry name" value="UDP-Glycosyltransferase/glycogen phosphorylase"/>
    <property type="match status" value="1"/>
</dbReference>
<gene>
    <name evidence="2" type="ORF">SAMN05421544_1159</name>
</gene>
<organism evidence="2 3">
    <name type="scientific">Riemerella columbipharyngis</name>
    <dbReference type="NCBI Taxonomy" id="1071918"/>
    <lineage>
        <taxon>Bacteria</taxon>
        <taxon>Pseudomonadati</taxon>
        <taxon>Bacteroidota</taxon>
        <taxon>Flavobacteriia</taxon>
        <taxon>Flavobacteriales</taxon>
        <taxon>Weeksellaceae</taxon>
        <taxon>Riemerella</taxon>
    </lineage>
</organism>
<dbReference type="EMBL" id="FNAS01000015">
    <property type="protein sequence ID" value="SDE60980.1"/>
    <property type="molecule type" value="Genomic_DNA"/>
</dbReference>
<dbReference type="AlphaFoldDB" id="A0A1G7EBJ0"/>
<dbReference type="CDD" id="cd03820">
    <property type="entry name" value="GT4_AmsD-like"/>
    <property type="match status" value="1"/>
</dbReference>
<accession>A0A1G7EBJ0</accession>